<dbReference type="Proteomes" id="UP000802098">
    <property type="component" value="Unassembled WGS sequence"/>
</dbReference>
<organism evidence="2 3">
    <name type="scientific">Rubrivivax benzoatilyticus</name>
    <dbReference type="NCBI Taxonomy" id="316997"/>
    <lineage>
        <taxon>Bacteria</taxon>
        <taxon>Pseudomonadati</taxon>
        <taxon>Pseudomonadota</taxon>
        <taxon>Betaproteobacteria</taxon>
        <taxon>Burkholderiales</taxon>
        <taxon>Sphaerotilaceae</taxon>
        <taxon>Rubrivivax</taxon>
    </lineage>
</organism>
<feature type="signal peptide" evidence="1">
    <location>
        <begin position="1"/>
        <end position="21"/>
    </location>
</feature>
<feature type="chain" id="PRO_5046284757" evidence="1">
    <location>
        <begin position="22"/>
        <end position="170"/>
    </location>
</feature>
<dbReference type="RefSeq" id="WP_138938901.1">
    <property type="nucleotide sequence ID" value="NZ_JAAOCD010000001.1"/>
</dbReference>
<reference evidence="2 3" key="1">
    <citation type="submission" date="2020-03" db="EMBL/GenBank/DDBJ databases">
        <title>Rubrivivax benzoatilyticus JA2 (sequenced after 10 years sub-culturing).</title>
        <authorList>
            <person name="Gupta D."/>
            <person name="Chintalapati S."/>
            <person name="Chintalapati V.R."/>
        </authorList>
    </citation>
    <scope>NUCLEOTIDE SEQUENCE [LARGE SCALE GENOMIC DNA]</scope>
    <source>
        <strain evidence="2 3">JA2-Mal</strain>
    </source>
</reference>
<dbReference type="EMBL" id="JAAOCD010000001">
    <property type="protein sequence ID" value="NHK96867.1"/>
    <property type="molecule type" value="Genomic_DNA"/>
</dbReference>
<keyword evidence="3" id="KW-1185">Reference proteome</keyword>
<sequence length="170" mass="18021">MNRLRKVIAAVALAAFSLICAAEGVQLGSLKLDLPEGFSVRSAKPPFELAGPTGEKVLVTVMRSKADTSGEPNPDEQAKMVSFGRGFLRKQAERAGNLVVPSANETLSDGSILVYIGSETSGLFSSGYFLQYMLVSPSGRLAFITVEGKGNIGDDHARYLAVVGKATWLP</sequence>
<name>A0ABX0HT23_9BURK</name>
<keyword evidence="1" id="KW-0732">Signal</keyword>
<protein>
    <submittedName>
        <fullName evidence="2">Uncharacterized protein</fullName>
    </submittedName>
</protein>
<comment type="caution">
    <text evidence="2">The sequence shown here is derived from an EMBL/GenBank/DDBJ whole genome shotgun (WGS) entry which is preliminary data.</text>
</comment>
<proteinExistence type="predicted"/>
<accession>A0ABX0HT23</accession>
<evidence type="ECO:0000313" key="3">
    <source>
        <dbReference type="Proteomes" id="UP000802098"/>
    </source>
</evidence>
<evidence type="ECO:0000313" key="2">
    <source>
        <dbReference type="EMBL" id="NHK96867.1"/>
    </source>
</evidence>
<evidence type="ECO:0000256" key="1">
    <source>
        <dbReference type="SAM" id="SignalP"/>
    </source>
</evidence>
<gene>
    <name evidence="2" type="ORF">G7087_00595</name>
</gene>